<dbReference type="RefSeq" id="WP_147850734.1">
    <property type="nucleotide sequence ID" value="NZ_VDUZ01000044.1"/>
</dbReference>
<dbReference type="OrthoDB" id="10006378at2"/>
<sequence length="183" mass="18835">MKILVNRLRQEGHEAVAVSTNLGICAAVLAAVCISAAPAPDAAGGRSGVTLVHDKRGSFSSVCAESTPAFTDVTVREALMRATLHEIDQQASGSATVGSAAVLSLSGRALQIQAGTAPRRQQGRGVRALLRAIQTIFHLARTACLAMVERLSLSAAPRRRTLASVSLANRGALTVRAGGSDAV</sequence>
<evidence type="ECO:0000313" key="2">
    <source>
        <dbReference type="Proteomes" id="UP000321638"/>
    </source>
</evidence>
<dbReference type="EMBL" id="VDUZ01000044">
    <property type="protein sequence ID" value="TXL71376.1"/>
    <property type="molecule type" value="Genomic_DNA"/>
</dbReference>
<keyword evidence="2" id="KW-1185">Reference proteome</keyword>
<gene>
    <name evidence="1" type="ORF">FHP25_30255</name>
</gene>
<name>A0A5C8PE02_9HYPH</name>
<protein>
    <submittedName>
        <fullName evidence="1">Uncharacterized protein</fullName>
    </submittedName>
</protein>
<proteinExistence type="predicted"/>
<comment type="caution">
    <text evidence="1">The sequence shown here is derived from an EMBL/GenBank/DDBJ whole genome shotgun (WGS) entry which is preliminary data.</text>
</comment>
<accession>A0A5C8PE02</accession>
<organism evidence="1 2">
    <name type="scientific">Vineibacter terrae</name>
    <dbReference type="NCBI Taxonomy" id="2586908"/>
    <lineage>
        <taxon>Bacteria</taxon>
        <taxon>Pseudomonadati</taxon>
        <taxon>Pseudomonadota</taxon>
        <taxon>Alphaproteobacteria</taxon>
        <taxon>Hyphomicrobiales</taxon>
        <taxon>Vineibacter</taxon>
    </lineage>
</organism>
<dbReference type="AlphaFoldDB" id="A0A5C8PE02"/>
<reference evidence="1 2" key="1">
    <citation type="submission" date="2019-06" db="EMBL/GenBank/DDBJ databases">
        <title>New taxonomy in bacterial strain CC-CFT640, isolated from vineyard.</title>
        <authorList>
            <person name="Lin S.-Y."/>
            <person name="Tsai C.-F."/>
            <person name="Young C.-C."/>
        </authorList>
    </citation>
    <scope>NUCLEOTIDE SEQUENCE [LARGE SCALE GENOMIC DNA]</scope>
    <source>
        <strain evidence="1 2">CC-CFT640</strain>
    </source>
</reference>
<dbReference type="Proteomes" id="UP000321638">
    <property type="component" value="Unassembled WGS sequence"/>
</dbReference>
<evidence type="ECO:0000313" key="1">
    <source>
        <dbReference type="EMBL" id="TXL71376.1"/>
    </source>
</evidence>